<dbReference type="Proteomes" id="UP000518605">
    <property type="component" value="Unassembled WGS sequence"/>
</dbReference>
<dbReference type="Gene3D" id="3.20.20.70">
    <property type="entry name" value="Aldolase class I"/>
    <property type="match status" value="1"/>
</dbReference>
<comment type="caution">
    <text evidence="1">The sequence shown here is derived from an EMBL/GenBank/DDBJ whole genome shotgun (WGS) entry which is preliminary data.</text>
</comment>
<dbReference type="SUPFAM" id="SSF51395">
    <property type="entry name" value="FMN-linked oxidoreductases"/>
    <property type="match status" value="1"/>
</dbReference>
<dbReference type="InterPro" id="IPR013785">
    <property type="entry name" value="Aldolase_TIM"/>
</dbReference>
<proteinExistence type="predicted"/>
<sequence length="42" mass="4452">MLKNGVIEMKNRVVLAPMAGVCNPAFRLIAKEFGTGLMCGNG</sequence>
<reference evidence="1 2" key="1">
    <citation type="submission" date="2020-08" db="EMBL/GenBank/DDBJ databases">
        <title>Genomic Encyclopedia of Type Strains, Phase III (KMG-III): the genomes of soil and plant-associated and newly described type strains.</title>
        <authorList>
            <person name="Whitman W."/>
        </authorList>
    </citation>
    <scope>NUCLEOTIDE SEQUENCE [LARGE SCALE GENOMIC DNA]</scope>
    <source>
        <strain evidence="1 2">CECT 8234</strain>
    </source>
</reference>
<accession>A0A7W5CEA9</accession>
<organism evidence="1 2">
    <name type="scientific">Paenibacillus endophyticus</name>
    <dbReference type="NCBI Taxonomy" id="1294268"/>
    <lineage>
        <taxon>Bacteria</taxon>
        <taxon>Bacillati</taxon>
        <taxon>Bacillota</taxon>
        <taxon>Bacilli</taxon>
        <taxon>Bacillales</taxon>
        <taxon>Paenibacillaceae</taxon>
        <taxon>Paenibacillus</taxon>
    </lineage>
</organism>
<name>A0A7W5CEA9_9BACL</name>
<dbReference type="EMBL" id="JACHXW010000032">
    <property type="protein sequence ID" value="MBB3156108.1"/>
    <property type="molecule type" value="Genomic_DNA"/>
</dbReference>
<protein>
    <submittedName>
        <fullName evidence="1">tRNA-dihydrouridine synthase</fullName>
    </submittedName>
</protein>
<keyword evidence="2" id="KW-1185">Reference proteome</keyword>
<evidence type="ECO:0000313" key="2">
    <source>
        <dbReference type="Proteomes" id="UP000518605"/>
    </source>
</evidence>
<evidence type="ECO:0000313" key="1">
    <source>
        <dbReference type="EMBL" id="MBB3156108.1"/>
    </source>
</evidence>
<gene>
    <name evidence="1" type="ORF">FHS16_006228</name>
</gene>
<dbReference type="AlphaFoldDB" id="A0A7W5CEA9"/>